<evidence type="ECO:0000259" key="5">
    <source>
        <dbReference type="SMART" id="SM00331"/>
    </source>
</evidence>
<evidence type="ECO:0000259" key="4">
    <source>
        <dbReference type="SMART" id="SM00065"/>
    </source>
</evidence>
<dbReference type="Gene3D" id="3.60.40.10">
    <property type="entry name" value="PPM-type phosphatase domain"/>
    <property type="match status" value="1"/>
</dbReference>
<keyword evidence="7" id="KW-1185">Reference proteome</keyword>
<gene>
    <name evidence="6" type="ORF">QWM81_14205</name>
</gene>
<dbReference type="SMART" id="SM00331">
    <property type="entry name" value="PP2C_SIG"/>
    <property type="match status" value="1"/>
</dbReference>
<dbReference type="SUPFAM" id="SSF81606">
    <property type="entry name" value="PP2C-like"/>
    <property type="match status" value="1"/>
</dbReference>
<proteinExistence type="predicted"/>
<feature type="region of interest" description="Disordered" evidence="3">
    <location>
        <begin position="479"/>
        <end position="499"/>
    </location>
</feature>
<dbReference type="InterPro" id="IPR052016">
    <property type="entry name" value="Bact_Sigma-Reg"/>
</dbReference>
<dbReference type="EMBL" id="JAUEPL010000018">
    <property type="protein sequence ID" value="MDN3295189.1"/>
    <property type="molecule type" value="Genomic_DNA"/>
</dbReference>
<feature type="region of interest" description="Disordered" evidence="3">
    <location>
        <begin position="1"/>
        <end position="23"/>
    </location>
</feature>
<accession>A0ABT7Z6S0</accession>
<feature type="domain" description="GAF" evidence="4">
    <location>
        <begin position="45"/>
        <end position="190"/>
    </location>
</feature>
<sequence>MPQQVSVPDEEAGPEYKGSPRVVPDPDVEAARIAAVRRYDILDTPPDGAFDRVASLAARLFDVPVATVTIVDTDRIWFKAAHGLHDMAELGRDPGLCGSAVLRDEALVIPDTLLDDVAQSNPLVTGPMGVRFYAAAPIVTTDGHRLGTVNILDTKPRSITEDDAATLADLAAIVMDEMELRLAALAMVRHEQERRAAESWHAEIEHERAEAERRAREQAEKDKAAIAAFASTLQRTLLPPALPVVPGLELACHYRTASVHDVGGDFYDVFPLDGGRWAFFLGDVCGKGAEAAAVTSLTRYTLRAAAQIDPDPRTVLGALNNALLADVSAGSRFCTAIFGLLTPDDTGGFHVAVATGGHPPAYHLRPDETGQVEVVAVRPKGGMLIGALPEAQFAQVTFHMAPGEGLLLYTDGLTEARTSDGAMLGEEGLTAFLRRRTAPVSATTLVDDTVVLLESLPDGAGDDVALLALSVPRCETVPDQAVSATAHTSAAPEPTGQER</sequence>
<feature type="domain" description="PPM-type phosphatase" evidence="5">
    <location>
        <begin position="245"/>
        <end position="471"/>
    </location>
</feature>
<dbReference type="Pfam" id="PF07228">
    <property type="entry name" value="SpoIIE"/>
    <property type="match status" value="1"/>
</dbReference>
<evidence type="ECO:0000256" key="1">
    <source>
        <dbReference type="ARBA" id="ARBA00022801"/>
    </source>
</evidence>
<dbReference type="InterPro" id="IPR001932">
    <property type="entry name" value="PPM-type_phosphatase-like_dom"/>
</dbReference>
<dbReference type="RefSeq" id="WP_290112263.1">
    <property type="nucleotide sequence ID" value="NZ_JAUEPL010000018.1"/>
</dbReference>
<dbReference type="SUPFAM" id="SSF55781">
    <property type="entry name" value="GAF domain-like"/>
    <property type="match status" value="1"/>
</dbReference>
<dbReference type="Proteomes" id="UP001174050">
    <property type="component" value="Unassembled WGS sequence"/>
</dbReference>
<organism evidence="6 7">
    <name type="scientific">Streptomyces ficellus</name>
    <dbReference type="NCBI Taxonomy" id="1977088"/>
    <lineage>
        <taxon>Bacteria</taxon>
        <taxon>Bacillati</taxon>
        <taxon>Actinomycetota</taxon>
        <taxon>Actinomycetes</taxon>
        <taxon>Kitasatosporales</taxon>
        <taxon>Streptomycetaceae</taxon>
        <taxon>Streptomyces</taxon>
    </lineage>
</organism>
<dbReference type="PANTHER" id="PTHR43156:SF2">
    <property type="entry name" value="STAGE II SPORULATION PROTEIN E"/>
    <property type="match status" value="1"/>
</dbReference>
<dbReference type="Pfam" id="PF01590">
    <property type="entry name" value="GAF"/>
    <property type="match status" value="1"/>
</dbReference>
<comment type="caution">
    <text evidence="6">The sequence shown here is derived from an EMBL/GenBank/DDBJ whole genome shotgun (WGS) entry which is preliminary data.</text>
</comment>
<feature type="coiled-coil region" evidence="2">
    <location>
        <begin position="175"/>
        <end position="222"/>
    </location>
</feature>
<protein>
    <submittedName>
        <fullName evidence="6">SpoIIE family protein phosphatase</fullName>
    </submittedName>
</protein>
<dbReference type="InterPro" id="IPR036457">
    <property type="entry name" value="PPM-type-like_dom_sf"/>
</dbReference>
<dbReference type="SMART" id="SM00065">
    <property type="entry name" value="GAF"/>
    <property type="match status" value="1"/>
</dbReference>
<dbReference type="InterPro" id="IPR029016">
    <property type="entry name" value="GAF-like_dom_sf"/>
</dbReference>
<evidence type="ECO:0000313" key="6">
    <source>
        <dbReference type="EMBL" id="MDN3295189.1"/>
    </source>
</evidence>
<dbReference type="InterPro" id="IPR003018">
    <property type="entry name" value="GAF"/>
</dbReference>
<keyword evidence="1" id="KW-0378">Hydrolase</keyword>
<keyword evidence="2" id="KW-0175">Coiled coil</keyword>
<dbReference type="PANTHER" id="PTHR43156">
    <property type="entry name" value="STAGE II SPORULATION PROTEIN E-RELATED"/>
    <property type="match status" value="1"/>
</dbReference>
<dbReference type="Gene3D" id="3.30.450.40">
    <property type="match status" value="1"/>
</dbReference>
<reference evidence="6" key="1">
    <citation type="submission" date="2023-06" db="EMBL/GenBank/DDBJ databases">
        <title>WGS-Sequencing of Streptomyces ficellus isolate 21 collected from sand in Gara Djebilet Iron Mine in Algeria.</title>
        <authorList>
            <person name="Zegers G.P."/>
            <person name="Gomez A."/>
            <person name="Gueddou A."/>
            <person name="Zahara A.F."/>
            <person name="Worth M."/>
            <person name="Sevigny J.L."/>
            <person name="Tisa L."/>
        </authorList>
    </citation>
    <scope>NUCLEOTIDE SEQUENCE</scope>
    <source>
        <strain evidence="6">AS11</strain>
    </source>
</reference>
<evidence type="ECO:0000256" key="3">
    <source>
        <dbReference type="SAM" id="MobiDB-lite"/>
    </source>
</evidence>
<name>A0ABT7Z6S0_9ACTN</name>
<evidence type="ECO:0000313" key="7">
    <source>
        <dbReference type="Proteomes" id="UP001174050"/>
    </source>
</evidence>
<evidence type="ECO:0000256" key="2">
    <source>
        <dbReference type="SAM" id="Coils"/>
    </source>
</evidence>